<feature type="signal peptide" evidence="1">
    <location>
        <begin position="1"/>
        <end position="18"/>
    </location>
</feature>
<dbReference type="EMBL" id="FJVC01000317">
    <property type="protein sequence ID" value="CZT47936.1"/>
    <property type="molecule type" value="Genomic_DNA"/>
</dbReference>
<protein>
    <submittedName>
        <fullName evidence="2">Uncharacterized protein</fullName>
    </submittedName>
</protein>
<sequence>MGAMHLIVKLVITYLLIAQIPLKLPPSNSWFYTWLKDYLELHSIKTKPMEAI</sequence>
<evidence type="ECO:0000313" key="3">
    <source>
        <dbReference type="Proteomes" id="UP000177625"/>
    </source>
</evidence>
<evidence type="ECO:0000313" key="2">
    <source>
        <dbReference type="EMBL" id="CZT47936.1"/>
    </source>
</evidence>
<reference evidence="3" key="1">
    <citation type="submission" date="2016-03" db="EMBL/GenBank/DDBJ databases">
        <authorList>
            <person name="Guldener U."/>
        </authorList>
    </citation>
    <scope>NUCLEOTIDE SEQUENCE [LARGE SCALE GENOMIC DNA]</scope>
</reference>
<proteinExistence type="predicted"/>
<organism evidence="2 3">
    <name type="scientific">Rhynchosporium secalis</name>
    <name type="common">Barley scald fungus</name>
    <dbReference type="NCBI Taxonomy" id="38038"/>
    <lineage>
        <taxon>Eukaryota</taxon>
        <taxon>Fungi</taxon>
        <taxon>Dikarya</taxon>
        <taxon>Ascomycota</taxon>
        <taxon>Pezizomycotina</taxon>
        <taxon>Leotiomycetes</taxon>
        <taxon>Helotiales</taxon>
        <taxon>Ploettnerulaceae</taxon>
        <taxon>Rhynchosporium</taxon>
    </lineage>
</organism>
<feature type="chain" id="PRO_5009448300" evidence="1">
    <location>
        <begin position="19"/>
        <end position="52"/>
    </location>
</feature>
<accession>A0A1E1MFQ8</accession>
<evidence type="ECO:0000256" key="1">
    <source>
        <dbReference type="SAM" id="SignalP"/>
    </source>
</evidence>
<keyword evidence="1" id="KW-0732">Signal</keyword>
<keyword evidence="3" id="KW-1185">Reference proteome</keyword>
<dbReference type="Proteomes" id="UP000177625">
    <property type="component" value="Unassembled WGS sequence"/>
</dbReference>
<name>A0A1E1MFQ8_RHYSE</name>
<dbReference type="AlphaFoldDB" id="A0A1E1MFQ8"/>
<gene>
    <name evidence="2" type="ORF">RSE6_08560</name>
</gene>